<keyword evidence="5" id="KW-0804">Transcription</keyword>
<dbReference type="SUPFAM" id="SSF57667">
    <property type="entry name" value="beta-beta-alpha zinc fingers"/>
    <property type="match status" value="1"/>
</dbReference>
<comment type="caution">
    <text evidence="11">The sequence shown here is derived from an EMBL/GenBank/DDBJ whole genome shotgun (WGS) entry which is preliminary data.</text>
</comment>
<dbReference type="GO" id="GO:0008270">
    <property type="term" value="F:zinc ion binding"/>
    <property type="evidence" value="ECO:0007669"/>
    <property type="project" value="UniProtKB-KW"/>
</dbReference>
<dbReference type="SMART" id="SM00355">
    <property type="entry name" value="ZnF_C2H2"/>
    <property type="match status" value="2"/>
</dbReference>
<dbReference type="SMART" id="SM00066">
    <property type="entry name" value="GAL4"/>
    <property type="match status" value="1"/>
</dbReference>
<evidence type="ECO:0000313" key="12">
    <source>
        <dbReference type="Proteomes" id="UP000266234"/>
    </source>
</evidence>
<protein>
    <submittedName>
        <fullName evidence="11">Uncharacterized protein</fullName>
    </submittedName>
</protein>
<dbReference type="InterPro" id="IPR036236">
    <property type="entry name" value="Znf_C2H2_sf"/>
</dbReference>
<feature type="compositionally biased region" description="Polar residues" evidence="8">
    <location>
        <begin position="134"/>
        <end position="149"/>
    </location>
</feature>
<evidence type="ECO:0000256" key="3">
    <source>
        <dbReference type="ARBA" id="ARBA00022833"/>
    </source>
</evidence>
<evidence type="ECO:0000259" key="10">
    <source>
        <dbReference type="PROSITE" id="PS50157"/>
    </source>
</evidence>
<dbReference type="EMBL" id="PXOG01000049">
    <property type="protein sequence ID" value="RGP79356.1"/>
    <property type="molecule type" value="Genomic_DNA"/>
</dbReference>
<dbReference type="CDD" id="cd00067">
    <property type="entry name" value="GAL4"/>
    <property type="match status" value="1"/>
</dbReference>
<dbReference type="Proteomes" id="UP000266234">
    <property type="component" value="Unassembled WGS sequence"/>
</dbReference>
<dbReference type="AlphaFoldDB" id="A0A395T4G1"/>
<dbReference type="PROSITE" id="PS00028">
    <property type="entry name" value="ZINC_FINGER_C2H2_1"/>
    <property type="match status" value="2"/>
</dbReference>
<keyword evidence="4" id="KW-0805">Transcription regulation</keyword>
<accession>A0A395T4G1</accession>
<proteinExistence type="predicted"/>
<keyword evidence="3" id="KW-0862">Zinc</keyword>
<evidence type="ECO:0000256" key="4">
    <source>
        <dbReference type="ARBA" id="ARBA00023015"/>
    </source>
</evidence>
<dbReference type="PROSITE" id="PS00463">
    <property type="entry name" value="ZN2_CY6_FUNGAL_1"/>
    <property type="match status" value="1"/>
</dbReference>
<keyword evidence="6" id="KW-0539">Nucleus</keyword>
<dbReference type="PROSITE" id="PS50048">
    <property type="entry name" value="ZN2_CY6_FUNGAL_2"/>
    <property type="match status" value="1"/>
</dbReference>
<dbReference type="SUPFAM" id="SSF57701">
    <property type="entry name" value="Zn2/Cys6 DNA-binding domain"/>
    <property type="match status" value="1"/>
</dbReference>
<dbReference type="CDD" id="cd12148">
    <property type="entry name" value="fungal_TF_MHR"/>
    <property type="match status" value="1"/>
</dbReference>
<evidence type="ECO:0000256" key="6">
    <source>
        <dbReference type="ARBA" id="ARBA00023242"/>
    </source>
</evidence>
<dbReference type="Gene3D" id="4.10.240.10">
    <property type="entry name" value="Zn(2)-C6 fungal-type DNA-binding domain"/>
    <property type="match status" value="1"/>
</dbReference>
<feature type="region of interest" description="Disordered" evidence="8">
    <location>
        <begin position="114"/>
        <end position="149"/>
    </location>
</feature>
<evidence type="ECO:0000256" key="5">
    <source>
        <dbReference type="ARBA" id="ARBA00023163"/>
    </source>
</evidence>
<feature type="domain" description="C2H2-type" evidence="10">
    <location>
        <begin position="6"/>
        <end position="33"/>
    </location>
</feature>
<keyword evidence="1" id="KW-0479">Metal-binding</keyword>
<keyword evidence="12" id="KW-1185">Reference proteome</keyword>
<feature type="domain" description="C2H2-type" evidence="10">
    <location>
        <begin position="34"/>
        <end position="61"/>
    </location>
</feature>
<dbReference type="Pfam" id="PF00172">
    <property type="entry name" value="Zn_clus"/>
    <property type="match status" value="1"/>
</dbReference>
<sequence length="756" mass="85522">MESDSLSCYHCGETFQRREHRDRHLLRHGGHKPFQCNVCFKSFGRQDTLARHRALHDSRTEQNRSRRPRGQACVTCSRLKQGCSRGHPCSRCKKKGKECFYNVAHSSEITIGDNYQGGTTSSPLTARDTDSVNEDISSHGTHTMQNEWSDPSSILFGTTHIPNVYETFPDTTISEWQPNEALPNGNLGELYPMAGVSCIPWNSLTVSSSFPWFMEGLDTSLGFPHLPDLEDPIEVDTASSASTTVQVTESVPVVPVAATRGESSNYQIYLSPEHICSSYTRPCLSFPKLQDVSIQIAGTELFGHVHTISQHAITSLNGFYKTQKGDGVMEAVPREILHAFVELYFEYFDSQFPFLHPSTMEDPDLPWILLLATAAIGSHYSEIQGAEEYNIALCDLLARAVEQTANKRRQPSQAGPDIDEAWRLWLARESEIRLSMCVRVLECLGHMFLFMPLDVNLREATRQLPCDERLWKCRMSLEWSKNRDRRSSTGAPFSFKVALLEFYLDDRDMSRQLLSSKRLRSSFTPLLGQEASTDAQDALNRLDIRTNNHHLIAIIDQLTLTNARTSGDTLVHFIAILTLLPIPLETLHFATGWRADQEQMSKAKRRLREFFQNDGSKARKGLWHAARIFKITRNSRRLMCYDALSLATAMGYIYSYSEARSSISQSAQPSHLLTRPSIVRLDQLEETSDVEQWIKSDTENIVHLTGVGLLDGSDDCIRLLLDIEKTLNAQIAWRGFCRMLATCFSQVRKGELHVSK</sequence>
<dbReference type="InterPro" id="IPR013087">
    <property type="entry name" value="Znf_C2H2_type"/>
</dbReference>
<feature type="domain" description="Zn(2)-C6 fungal-type" evidence="9">
    <location>
        <begin position="72"/>
        <end position="101"/>
    </location>
</feature>
<dbReference type="Gene3D" id="3.30.160.60">
    <property type="entry name" value="Classic Zinc Finger"/>
    <property type="match status" value="1"/>
</dbReference>
<evidence type="ECO:0000256" key="1">
    <source>
        <dbReference type="ARBA" id="ARBA00022723"/>
    </source>
</evidence>
<reference evidence="11 12" key="1">
    <citation type="journal article" date="2018" name="PLoS Pathog.">
        <title>Evolution of structural diversity of trichothecenes, a family of toxins produced by plant pathogenic and entomopathogenic fungi.</title>
        <authorList>
            <person name="Proctor R.H."/>
            <person name="McCormick S.P."/>
            <person name="Kim H.S."/>
            <person name="Cardoza R.E."/>
            <person name="Stanley A.M."/>
            <person name="Lindo L."/>
            <person name="Kelly A."/>
            <person name="Brown D.W."/>
            <person name="Lee T."/>
            <person name="Vaughan M.M."/>
            <person name="Alexander N.J."/>
            <person name="Busman M."/>
            <person name="Gutierrez S."/>
        </authorList>
    </citation>
    <scope>NUCLEOTIDE SEQUENCE [LARGE SCALE GENOMIC DNA]</scope>
    <source>
        <strain evidence="11 12">NRRL 20695</strain>
    </source>
</reference>
<dbReference type="GO" id="GO:0000981">
    <property type="term" value="F:DNA-binding transcription factor activity, RNA polymerase II-specific"/>
    <property type="evidence" value="ECO:0007669"/>
    <property type="project" value="InterPro"/>
</dbReference>
<dbReference type="PROSITE" id="PS50157">
    <property type="entry name" value="ZINC_FINGER_C2H2_2"/>
    <property type="match status" value="2"/>
</dbReference>
<dbReference type="FunFam" id="3.30.160.60:FF:000446">
    <property type="entry name" value="Zinc finger protein"/>
    <property type="match status" value="1"/>
</dbReference>
<gene>
    <name evidence="11" type="ORF">FLONG3_2511</name>
</gene>
<dbReference type="InterPro" id="IPR036864">
    <property type="entry name" value="Zn2-C6_fun-type_DNA-bd_sf"/>
</dbReference>
<evidence type="ECO:0000256" key="8">
    <source>
        <dbReference type="SAM" id="MobiDB-lite"/>
    </source>
</evidence>
<organism evidence="11 12">
    <name type="scientific">Fusarium longipes</name>
    <dbReference type="NCBI Taxonomy" id="694270"/>
    <lineage>
        <taxon>Eukaryota</taxon>
        <taxon>Fungi</taxon>
        <taxon>Dikarya</taxon>
        <taxon>Ascomycota</taxon>
        <taxon>Pezizomycotina</taxon>
        <taxon>Sordariomycetes</taxon>
        <taxon>Hypocreomycetidae</taxon>
        <taxon>Hypocreales</taxon>
        <taxon>Nectriaceae</taxon>
        <taxon>Fusarium</taxon>
    </lineage>
</organism>
<evidence type="ECO:0000259" key="9">
    <source>
        <dbReference type="PROSITE" id="PS50048"/>
    </source>
</evidence>
<evidence type="ECO:0000256" key="2">
    <source>
        <dbReference type="ARBA" id="ARBA00022771"/>
    </source>
</evidence>
<name>A0A395T4G1_9HYPO</name>
<dbReference type="OrthoDB" id="10018191at2759"/>
<dbReference type="InterPro" id="IPR001138">
    <property type="entry name" value="Zn2Cys6_DnaBD"/>
</dbReference>
<dbReference type="PANTHER" id="PTHR47660:SF2">
    <property type="entry name" value="TRANSCRIPTION FACTOR WITH C2H2 AND ZN(2)-CYS(6) DNA BINDING DOMAIN (EUROFUNG)"/>
    <property type="match status" value="1"/>
</dbReference>
<dbReference type="STRING" id="694270.A0A395T4G1"/>
<keyword evidence="2 7" id="KW-0863">Zinc-finger</keyword>
<evidence type="ECO:0000256" key="7">
    <source>
        <dbReference type="PROSITE-ProRule" id="PRU00042"/>
    </source>
</evidence>
<evidence type="ECO:0000313" key="11">
    <source>
        <dbReference type="EMBL" id="RGP79356.1"/>
    </source>
</evidence>
<dbReference type="PANTHER" id="PTHR47660">
    <property type="entry name" value="TRANSCRIPTION FACTOR WITH C2H2 AND ZN(2)-CYS(6) DNA BINDING DOMAIN (EUROFUNG)-RELATED-RELATED"/>
    <property type="match status" value="1"/>
</dbReference>